<dbReference type="OrthoDB" id="9791353at2"/>
<evidence type="ECO:0000313" key="8">
    <source>
        <dbReference type="EMBL" id="AUO19496.1"/>
    </source>
</evidence>
<feature type="binding site" evidence="5 6">
    <location>
        <begin position="15"/>
        <end position="19"/>
    </location>
    <ligand>
        <name>ATP</name>
        <dbReference type="ChEBI" id="CHEBI:30616"/>
    </ligand>
</feature>
<accession>A0A2K9P2N8</accession>
<dbReference type="Proteomes" id="UP000235589">
    <property type="component" value="Chromosome"/>
</dbReference>
<evidence type="ECO:0000256" key="3">
    <source>
        <dbReference type="ARBA" id="ARBA00022777"/>
    </source>
</evidence>
<evidence type="ECO:0000256" key="5">
    <source>
        <dbReference type="HAMAP-Rule" id="MF_00602"/>
    </source>
</evidence>
<dbReference type="KEGG" id="mpec:B9O19_01335"/>
<feature type="binding site" evidence="5 6">
    <location>
        <position position="82"/>
    </location>
    <ligand>
        <name>ATP</name>
        <dbReference type="ChEBI" id="CHEBI:30616"/>
    </ligand>
</feature>
<evidence type="ECO:0000313" key="9">
    <source>
        <dbReference type="Proteomes" id="UP000235589"/>
    </source>
</evidence>
<dbReference type="GO" id="GO:0046314">
    <property type="term" value="P:phosphocreatine biosynthetic process"/>
    <property type="evidence" value="ECO:0007669"/>
    <property type="project" value="InterPro"/>
</dbReference>
<proteinExistence type="inferred from homology"/>
<dbReference type="PROSITE" id="PS51510">
    <property type="entry name" value="PHOSPHAGEN_KINASE_C"/>
    <property type="match status" value="1"/>
</dbReference>
<gene>
    <name evidence="5" type="primary">mcsB</name>
    <name evidence="8" type="ORF">B9O19_01335</name>
</gene>
<feature type="binding site" evidence="5 6">
    <location>
        <position position="116"/>
    </location>
    <ligand>
        <name>ATP</name>
        <dbReference type="ChEBI" id="CHEBI:30616"/>
    </ligand>
</feature>
<dbReference type="GO" id="GO:0005524">
    <property type="term" value="F:ATP binding"/>
    <property type="evidence" value="ECO:0007669"/>
    <property type="project" value="UniProtKB-UniRule"/>
</dbReference>
<dbReference type="HAMAP" id="MF_00602">
    <property type="entry name" value="Prot_Arg_kinase"/>
    <property type="match status" value="1"/>
</dbReference>
<comment type="caution">
    <text evidence="5">Lacks conserved residue(s) required for the propagation of feature annotation.</text>
</comment>
<evidence type="ECO:0000259" key="7">
    <source>
        <dbReference type="PROSITE" id="PS51510"/>
    </source>
</evidence>
<dbReference type="CDD" id="cd07930">
    <property type="entry name" value="bacterial_phosphagen_kinase"/>
    <property type="match status" value="1"/>
</dbReference>
<keyword evidence="2 5" id="KW-0547">Nucleotide-binding</keyword>
<reference evidence="8 9" key="1">
    <citation type="submission" date="2017-04" db="EMBL/GenBank/DDBJ databases">
        <title>Monoglobus pectinilyticus 14 draft genome.</title>
        <authorList>
            <person name="Kim C."/>
            <person name="Rosendale D.I."/>
            <person name="Kelly W.J."/>
            <person name="Tannock G.W."/>
            <person name="Patchett M.L."/>
            <person name="Jordens J.Z."/>
        </authorList>
    </citation>
    <scope>NUCLEOTIDE SEQUENCE [LARGE SCALE GENOMIC DNA]</scope>
    <source>
        <strain evidence="8 9">14</strain>
    </source>
</reference>
<feature type="binding site" evidence="5 6">
    <location>
        <begin position="167"/>
        <end position="171"/>
    </location>
    <ligand>
        <name>ATP</name>
        <dbReference type="ChEBI" id="CHEBI:30616"/>
    </ligand>
</feature>
<name>A0A2K9P2N8_9FIRM</name>
<dbReference type="InterPro" id="IPR022414">
    <property type="entry name" value="ATP-guanido_PTrfase_cat"/>
</dbReference>
<sequence length="340" mass="38625">MWYNEFGKDGDVVLSSRVRLARNLDGVPFPLAANEKQQEEVLDKCRGALLDKGDNTLEELDLKFIDLSKMEDYEKQAIAECHLISPQMINNDKRRGLILSGDSRVSIMINEEDHLRIQCMEPGFEIDKCFDTANKIDDHIEESLDYAFDKDFGYLTCCPTNAGTGLRASVMVHLPGYVLTGKFNELAASLSQLGLTVRGIFGEGSKGLGNIFQISNQLTLGVLEEDITERLNQIVSEVVSNERELRRLLYKNDKYKLEDRIMRSYGILKNAVIMSSDEAMKRLSDIRLGVSLEIIKDIKYETLNEITYSILPANIIKNYNTANEFSRDLKRGEIIKERMC</sequence>
<dbReference type="GeneID" id="98062734"/>
<dbReference type="Pfam" id="PF00217">
    <property type="entry name" value="ATP-gua_Ptrans"/>
    <property type="match status" value="1"/>
</dbReference>
<dbReference type="PANTHER" id="PTHR11547">
    <property type="entry name" value="ARGININE OR CREATINE KINASE"/>
    <property type="match status" value="1"/>
</dbReference>
<evidence type="ECO:0000256" key="6">
    <source>
        <dbReference type="PROSITE-ProRule" id="PRU00843"/>
    </source>
</evidence>
<dbReference type="NCBIfam" id="NF002194">
    <property type="entry name" value="PRK01059.1-4"/>
    <property type="match status" value="1"/>
</dbReference>
<keyword evidence="9" id="KW-1185">Reference proteome</keyword>
<protein>
    <recommendedName>
        <fullName evidence="5">Protein-arginine kinase</fullName>
        <ecNumber evidence="5">2.7.14.1</ecNumber>
    </recommendedName>
</protein>
<dbReference type="RefSeq" id="WP_102365699.1">
    <property type="nucleotide sequence ID" value="NZ_CP020991.1"/>
</dbReference>
<comment type="catalytic activity">
    <reaction evidence="5">
        <text>L-arginyl-[protein] + ATP = N(omega)-phospho-L-arginyl-[protein] + ADP + H(+)</text>
        <dbReference type="Rhea" id="RHEA:43384"/>
        <dbReference type="Rhea" id="RHEA-COMP:10532"/>
        <dbReference type="Rhea" id="RHEA-COMP:10533"/>
        <dbReference type="ChEBI" id="CHEBI:15378"/>
        <dbReference type="ChEBI" id="CHEBI:29965"/>
        <dbReference type="ChEBI" id="CHEBI:30616"/>
        <dbReference type="ChEBI" id="CHEBI:83226"/>
        <dbReference type="ChEBI" id="CHEBI:456216"/>
        <dbReference type="EC" id="2.7.14.1"/>
    </reaction>
</comment>
<dbReference type="Gene3D" id="3.30.590.10">
    <property type="entry name" value="Glutamine synthetase/guanido kinase, catalytic domain"/>
    <property type="match status" value="1"/>
</dbReference>
<dbReference type="EMBL" id="CP020991">
    <property type="protein sequence ID" value="AUO19496.1"/>
    <property type="molecule type" value="Genomic_DNA"/>
</dbReference>
<dbReference type="SUPFAM" id="SSF55931">
    <property type="entry name" value="Glutamine synthetase/guanido kinase"/>
    <property type="match status" value="1"/>
</dbReference>
<evidence type="ECO:0000256" key="4">
    <source>
        <dbReference type="ARBA" id="ARBA00022840"/>
    </source>
</evidence>
<dbReference type="InterPro" id="IPR000749">
    <property type="entry name" value="ATP-guanido_PTrfase"/>
</dbReference>
<dbReference type="PANTHER" id="PTHR11547:SF38">
    <property type="entry name" value="ARGININE KINASE 1-RELATED"/>
    <property type="match status" value="1"/>
</dbReference>
<feature type="binding site" evidence="5 6">
    <location>
        <begin position="198"/>
        <end position="203"/>
    </location>
    <ligand>
        <name>ATP</name>
        <dbReference type="ChEBI" id="CHEBI:30616"/>
    </ligand>
</feature>
<comment type="function">
    <text evidence="5">Catalyzes the specific phosphorylation of arginine residues in proteins.</text>
</comment>
<dbReference type="AlphaFoldDB" id="A0A2K9P2N8"/>
<feature type="domain" description="Phosphagen kinase C-terminal" evidence="7">
    <location>
        <begin position="12"/>
        <end position="245"/>
    </location>
</feature>
<evidence type="ECO:0000256" key="2">
    <source>
        <dbReference type="ARBA" id="ARBA00022741"/>
    </source>
</evidence>
<keyword evidence="1 5" id="KW-0808">Transferase</keyword>
<dbReference type="InterPro" id="IPR014746">
    <property type="entry name" value="Gln_synth/guanido_kin_cat_dom"/>
</dbReference>
<dbReference type="GO" id="GO:0004111">
    <property type="term" value="F:creatine kinase activity"/>
    <property type="evidence" value="ECO:0007669"/>
    <property type="project" value="InterPro"/>
</dbReference>
<keyword evidence="3 5" id="KW-0418">Kinase</keyword>
<organism evidence="8 9">
    <name type="scientific">Monoglobus pectinilyticus</name>
    <dbReference type="NCBI Taxonomy" id="1981510"/>
    <lineage>
        <taxon>Bacteria</taxon>
        <taxon>Bacillati</taxon>
        <taxon>Bacillota</taxon>
        <taxon>Clostridia</taxon>
        <taxon>Monoglobales</taxon>
        <taxon>Monoglobaceae</taxon>
        <taxon>Monoglobus</taxon>
    </lineage>
</organism>
<dbReference type="InterPro" id="IPR023660">
    <property type="entry name" value="Arg_Kinase"/>
</dbReference>
<evidence type="ECO:0000256" key="1">
    <source>
        <dbReference type="ARBA" id="ARBA00022679"/>
    </source>
</evidence>
<comment type="similarity">
    <text evidence="5 6">Belongs to the ATP:guanido phosphotransferase family.</text>
</comment>
<dbReference type="GO" id="GO:0005615">
    <property type="term" value="C:extracellular space"/>
    <property type="evidence" value="ECO:0007669"/>
    <property type="project" value="TreeGrafter"/>
</dbReference>
<keyword evidence="4 5" id="KW-0067">ATP-binding</keyword>
<dbReference type="EC" id="2.7.14.1" evidence="5"/>
<dbReference type="GO" id="GO:1990424">
    <property type="term" value="F:protein arginine kinase activity"/>
    <property type="evidence" value="ECO:0007669"/>
    <property type="project" value="UniProtKB-EC"/>
</dbReference>